<dbReference type="OrthoDB" id="3257613at2759"/>
<organism evidence="1 2">
    <name type="scientific">Fomitopsis schrenkii</name>
    <name type="common">Brown rot fungus</name>
    <dbReference type="NCBI Taxonomy" id="2126942"/>
    <lineage>
        <taxon>Eukaryota</taxon>
        <taxon>Fungi</taxon>
        <taxon>Dikarya</taxon>
        <taxon>Basidiomycota</taxon>
        <taxon>Agaricomycotina</taxon>
        <taxon>Agaricomycetes</taxon>
        <taxon>Polyporales</taxon>
        <taxon>Fomitopsis</taxon>
    </lineage>
</organism>
<accession>S8ES97</accession>
<evidence type="ECO:0000313" key="1">
    <source>
        <dbReference type="EMBL" id="EPS92650.1"/>
    </source>
</evidence>
<dbReference type="InParanoid" id="S8ES97"/>
<reference evidence="1 2" key="1">
    <citation type="journal article" date="2012" name="Science">
        <title>The Paleozoic origin of enzymatic lignin decomposition reconstructed from 31 fungal genomes.</title>
        <authorList>
            <person name="Floudas D."/>
            <person name="Binder M."/>
            <person name="Riley R."/>
            <person name="Barry K."/>
            <person name="Blanchette R.A."/>
            <person name="Henrissat B."/>
            <person name="Martinez A.T."/>
            <person name="Otillar R."/>
            <person name="Spatafora J.W."/>
            <person name="Yadav J.S."/>
            <person name="Aerts A."/>
            <person name="Benoit I."/>
            <person name="Boyd A."/>
            <person name="Carlson A."/>
            <person name="Copeland A."/>
            <person name="Coutinho P.M."/>
            <person name="de Vries R.P."/>
            <person name="Ferreira P."/>
            <person name="Findley K."/>
            <person name="Foster B."/>
            <person name="Gaskell J."/>
            <person name="Glotzer D."/>
            <person name="Gorecki P."/>
            <person name="Heitman J."/>
            <person name="Hesse C."/>
            <person name="Hori C."/>
            <person name="Igarashi K."/>
            <person name="Jurgens J.A."/>
            <person name="Kallen N."/>
            <person name="Kersten P."/>
            <person name="Kohler A."/>
            <person name="Kuees U."/>
            <person name="Kumar T.K.A."/>
            <person name="Kuo A."/>
            <person name="LaButti K."/>
            <person name="Larrondo L.F."/>
            <person name="Lindquist E."/>
            <person name="Ling A."/>
            <person name="Lombard V."/>
            <person name="Lucas S."/>
            <person name="Lundell T."/>
            <person name="Martin R."/>
            <person name="McLaughlin D.J."/>
            <person name="Morgenstern I."/>
            <person name="Morin E."/>
            <person name="Murat C."/>
            <person name="Nagy L.G."/>
            <person name="Nolan M."/>
            <person name="Ohm R.A."/>
            <person name="Patyshakuliyeva A."/>
            <person name="Rokas A."/>
            <person name="Ruiz-Duenas F.J."/>
            <person name="Sabat G."/>
            <person name="Salamov A."/>
            <person name="Samejima M."/>
            <person name="Schmutz J."/>
            <person name="Slot J.C."/>
            <person name="St John F."/>
            <person name="Stenlid J."/>
            <person name="Sun H."/>
            <person name="Sun S."/>
            <person name="Syed K."/>
            <person name="Tsang A."/>
            <person name="Wiebenga A."/>
            <person name="Young D."/>
            <person name="Pisabarro A."/>
            <person name="Eastwood D.C."/>
            <person name="Martin F."/>
            <person name="Cullen D."/>
            <person name="Grigoriev I.V."/>
            <person name="Hibbett D.S."/>
        </authorList>
    </citation>
    <scope>NUCLEOTIDE SEQUENCE</scope>
    <source>
        <strain evidence="2">FP-58527</strain>
    </source>
</reference>
<sequence length="174" mass="20060">MTLFVVVPSLTSPFSREYRKFLKSGNHASETFSKTSLQPKLRPTNAFNVLVAEQPQQRAASHRLLPFHWVEVSNGRCLEKRDLSELGLILYLGHQGLPCPAYTYKSAAVKRSTARYLNYSAWWDLHFLTSKKSAYDFFEALHRLTDNSGTRTVKNRYRELNIAGRLWQHLTAVK</sequence>
<keyword evidence="2" id="KW-1185">Reference proteome</keyword>
<dbReference type="STRING" id="743788.S8ES97"/>
<dbReference type="Proteomes" id="UP000015241">
    <property type="component" value="Unassembled WGS sequence"/>
</dbReference>
<dbReference type="AlphaFoldDB" id="S8ES97"/>
<evidence type="ECO:0000313" key="2">
    <source>
        <dbReference type="Proteomes" id="UP000015241"/>
    </source>
</evidence>
<gene>
    <name evidence="1" type="ORF">FOMPIDRAFT_1056674</name>
</gene>
<dbReference type="EMBL" id="KE504410">
    <property type="protein sequence ID" value="EPS92650.1"/>
    <property type="molecule type" value="Genomic_DNA"/>
</dbReference>
<proteinExistence type="predicted"/>
<protein>
    <submittedName>
        <fullName evidence="1">Uncharacterized protein</fullName>
    </submittedName>
</protein>
<dbReference type="HOGENOM" id="CLU_1540083_0_0_1"/>
<name>S8ES97_FOMSC</name>